<feature type="region of interest" description="Disordered" evidence="1">
    <location>
        <begin position="1"/>
        <end position="34"/>
    </location>
</feature>
<evidence type="ECO:0000313" key="3">
    <source>
        <dbReference type="Proteomes" id="UP001165121"/>
    </source>
</evidence>
<evidence type="ECO:0000313" key="2">
    <source>
        <dbReference type="EMBL" id="GMF60839.1"/>
    </source>
</evidence>
<accession>A0A9W6YE17</accession>
<keyword evidence="3" id="KW-1185">Reference proteome</keyword>
<dbReference type="AlphaFoldDB" id="A0A9W6YE17"/>
<reference evidence="2" key="1">
    <citation type="submission" date="2023-04" db="EMBL/GenBank/DDBJ databases">
        <title>Phytophthora fragariaefolia NBRC 109709.</title>
        <authorList>
            <person name="Ichikawa N."/>
            <person name="Sato H."/>
            <person name="Tonouchi N."/>
        </authorList>
    </citation>
    <scope>NUCLEOTIDE SEQUENCE</scope>
    <source>
        <strain evidence="2">NBRC 109709</strain>
    </source>
</reference>
<feature type="compositionally biased region" description="Low complexity" evidence="1">
    <location>
        <begin position="1"/>
        <end position="33"/>
    </location>
</feature>
<organism evidence="2 3">
    <name type="scientific">Phytophthora fragariaefolia</name>
    <dbReference type="NCBI Taxonomy" id="1490495"/>
    <lineage>
        <taxon>Eukaryota</taxon>
        <taxon>Sar</taxon>
        <taxon>Stramenopiles</taxon>
        <taxon>Oomycota</taxon>
        <taxon>Peronosporomycetes</taxon>
        <taxon>Peronosporales</taxon>
        <taxon>Peronosporaceae</taxon>
        <taxon>Phytophthora</taxon>
    </lineage>
</organism>
<protein>
    <submittedName>
        <fullName evidence="2">Unnamed protein product</fullName>
    </submittedName>
</protein>
<proteinExistence type="predicted"/>
<dbReference type="Proteomes" id="UP001165121">
    <property type="component" value="Unassembled WGS sequence"/>
</dbReference>
<comment type="caution">
    <text evidence="2">The sequence shown here is derived from an EMBL/GenBank/DDBJ whole genome shotgun (WGS) entry which is preliminary data.</text>
</comment>
<dbReference type="EMBL" id="BSXT01005542">
    <property type="protein sequence ID" value="GMF60839.1"/>
    <property type="molecule type" value="Genomic_DNA"/>
</dbReference>
<gene>
    <name evidence="2" type="ORF">Pfra01_002644700</name>
</gene>
<name>A0A9W6YE17_9STRA</name>
<sequence length="100" mass="10275">MGAALTSSSDGSCDGTSSSANGSKISSASSAGAPHEYELVDRVVKVVDRTIDPHALVPVPGRHQQNTRNPVRVATRIPLVHRFQGLPNGTAVLTTGSSLG</sequence>
<evidence type="ECO:0000256" key="1">
    <source>
        <dbReference type="SAM" id="MobiDB-lite"/>
    </source>
</evidence>